<dbReference type="KEGG" id="scac:106095558"/>
<name>A0A1I8NQ02_STOCA</name>
<evidence type="ECO:0000313" key="1">
    <source>
        <dbReference type="EnsemblMetazoa" id="SCAU001021-PA"/>
    </source>
</evidence>
<dbReference type="EnsemblMetazoa" id="SCAU001021-RA">
    <property type="protein sequence ID" value="SCAU001021-PA"/>
    <property type="gene ID" value="SCAU001021"/>
</dbReference>
<dbReference type="Gene3D" id="3.30.40.10">
    <property type="entry name" value="Zinc/RING finger domain, C3HC4 (zinc finger)"/>
    <property type="match status" value="1"/>
</dbReference>
<dbReference type="AlphaFoldDB" id="A0A1I8NQ02"/>
<protein>
    <recommendedName>
        <fullName evidence="3">PHD-type domain-containing protein</fullName>
    </recommendedName>
</protein>
<dbReference type="VEuPathDB" id="VectorBase:SCAU001021"/>
<gene>
    <name evidence="1" type="primary">106095558</name>
</gene>
<reference evidence="1" key="1">
    <citation type="submission" date="2020-05" db="UniProtKB">
        <authorList>
            <consortium name="EnsemblMetazoa"/>
        </authorList>
    </citation>
    <scope>IDENTIFICATION</scope>
    <source>
        <strain evidence="1">USDA</strain>
    </source>
</reference>
<dbReference type="Proteomes" id="UP000095300">
    <property type="component" value="Unassembled WGS sequence"/>
</dbReference>
<organism evidence="1 2">
    <name type="scientific">Stomoxys calcitrans</name>
    <name type="common">Stable fly</name>
    <name type="synonym">Conops calcitrans</name>
    <dbReference type="NCBI Taxonomy" id="35570"/>
    <lineage>
        <taxon>Eukaryota</taxon>
        <taxon>Metazoa</taxon>
        <taxon>Ecdysozoa</taxon>
        <taxon>Arthropoda</taxon>
        <taxon>Hexapoda</taxon>
        <taxon>Insecta</taxon>
        <taxon>Pterygota</taxon>
        <taxon>Neoptera</taxon>
        <taxon>Endopterygota</taxon>
        <taxon>Diptera</taxon>
        <taxon>Brachycera</taxon>
        <taxon>Muscomorpha</taxon>
        <taxon>Muscoidea</taxon>
        <taxon>Muscidae</taxon>
        <taxon>Stomoxys</taxon>
    </lineage>
</organism>
<accession>A0A1I8NQ02</accession>
<sequence length="194" mass="22166">MAPETTYTVCPVCNENVTKTSGGVSCYIRCNWFYRKNCSQITENVYNLLAKNKVIRWSCQECSSFSIFHDVEKVWKALDILTSKLDHLTQTLSSTVKNEIDKSLASFKNKIDASLSVIKRSINEERIKNNEHQNLIIARLEVIEHETHKIRQQECRNDVLVYGLPPNTEPAQMALNIGKSSSRGNEQIFGEEKP</sequence>
<proteinExistence type="predicted"/>
<evidence type="ECO:0008006" key="3">
    <source>
        <dbReference type="Google" id="ProtNLM"/>
    </source>
</evidence>
<dbReference type="InterPro" id="IPR013083">
    <property type="entry name" value="Znf_RING/FYVE/PHD"/>
</dbReference>
<keyword evidence="2" id="KW-1185">Reference proteome</keyword>
<evidence type="ECO:0000313" key="2">
    <source>
        <dbReference type="Proteomes" id="UP000095300"/>
    </source>
</evidence>